<protein>
    <submittedName>
        <fullName evidence="1">Uncharacterized protein</fullName>
    </submittedName>
</protein>
<name>X1UFY1_9ZZZZ</name>
<gene>
    <name evidence="1" type="ORF">S12H4_29612</name>
</gene>
<dbReference type="AlphaFoldDB" id="X1UFY1"/>
<reference evidence="1" key="1">
    <citation type="journal article" date="2014" name="Front. Microbiol.">
        <title>High frequency of phylogenetically diverse reductive dehalogenase-homologous genes in deep subseafloor sedimentary metagenomes.</title>
        <authorList>
            <person name="Kawai M."/>
            <person name="Futagami T."/>
            <person name="Toyoda A."/>
            <person name="Takaki Y."/>
            <person name="Nishi S."/>
            <person name="Hori S."/>
            <person name="Arai W."/>
            <person name="Tsubouchi T."/>
            <person name="Morono Y."/>
            <person name="Uchiyama I."/>
            <person name="Ito T."/>
            <person name="Fujiyama A."/>
            <person name="Inagaki F."/>
            <person name="Takami H."/>
        </authorList>
    </citation>
    <scope>NUCLEOTIDE SEQUENCE</scope>
    <source>
        <strain evidence="1">Expedition CK06-06</strain>
    </source>
</reference>
<proteinExistence type="predicted"/>
<feature type="non-terminal residue" evidence="1">
    <location>
        <position position="137"/>
    </location>
</feature>
<accession>X1UFY1</accession>
<dbReference type="EMBL" id="BARW01017095">
    <property type="protein sequence ID" value="GAI98785.1"/>
    <property type="molecule type" value="Genomic_DNA"/>
</dbReference>
<organism evidence="1">
    <name type="scientific">marine sediment metagenome</name>
    <dbReference type="NCBI Taxonomy" id="412755"/>
    <lineage>
        <taxon>unclassified sequences</taxon>
        <taxon>metagenomes</taxon>
        <taxon>ecological metagenomes</taxon>
    </lineage>
</organism>
<comment type="caution">
    <text evidence="1">The sequence shown here is derived from an EMBL/GenBank/DDBJ whole genome shotgun (WGS) entry which is preliminary data.</text>
</comment>
<sequence>MKIIWPDKFKIRAEKIGKNKWKINYIERVEDAPKGAFENAAKMLRNVSETFSGGKWKVRLLKGGISISMEGNREEIYDFIVSEFLPQSAFGKMTLGEIFTRMGVMLGTTKPNPDVLKQLKQMGIDLVDLPQPGITRE</sequence>
<evidence type="ECO:0000313" key="1">
    <source>
        <dbReference type="EMBL" id="GAI98785.1"/>
    </source>
</evidence>